<gene>
    <name evidence="2" type="ORF">C6570_05545</name>
</gene>
<dbReference type="OrthoDB" id="9796962at2"/>
<keyword evidence="1" id="KW-0732">Signal</keyword>
<accession>A0A2S0MD80</accession>
<sequence length="178" mass="18188">MISHRFLPHALTAALWLGASAGAWAQPATATAAPSAPAPTAANPGDTVRVTQAWARASVPGQKATGAFMTLTASTPMQLVRVASPVAGVAEVHEMAMQGGVMRMRAIPSLALPAGSAVELKPGGHHLMLMDLKQPLKAGETVPLALTLRDAQGRESRLDVQVPVQPVGAAPAAGGHQH</sequence>
<keyword evidence="3" id="KW-1185">Reference proteome</keyword>
<dbReference type="Pfam" id="PF04314">
    <property type="entry name" value="PCuAC"/>
    <property type="match status" value="1"/>
</dbReference>
<evidence type="ECO:0000313" key="3">
    <source>
        <dbReference type="Proteomes" id="UP000239709"/>
    </source>
</evidence>
<dbReference type="PANTHER" id="PTHR36302:SF1">
    <property type="entry name" value="COPPER CHAPERONE PCU(A)C"/>
    <property type="match status" value="1"/>
</dbReference>
<dbReference type="PANTHER" id="PTHR36302">
    <property type="entry name" value="BLR7088 PROTEIN"/>
    <property type="match status" value="1"/>
</dbReference>
<dbReference type="AlphaFoldDB" id="A0A2S0MD80"/>
<name>A0A2S0MD80_9BURK</name>
<feature type="signal peptide" evidence="1">
    <location>
        <begin position="1"/>
        <end position="25"/>
    </location>
</feature>
<dbReference type="KEGG" id="otk:C6570_05545"/>
<dbReference type="EMBL" id="CP027666">
    <property type="protein sequence ID" value="AVO33780.1"/>
    <property type="molecule type" value="Genomic_DNA"/>
</dbReference>
<evidence type="ECO:0008006" key="4">
    <source>
        <dbReference type="Google" id="ProtNLM"/>
    </source>
</evidence>
<dbReference type="InterPro" id="IPR036182">
    <property type="entry name" value="PCuAC_sf"/>
</dbReference>
<dbReference type="Proteomes" id="UP000239709">
    <property type="component" value="Chromosome"/>
</dbReference>
<dbReference type="SUPFAM" id="SSF110087">
    <property type="entry name" value="DR1885-like metal-binding protein"/>
    <property type="match status" value="1"/>
</dbReference>
<dbReference type="RefSeq" id="WP_106702337.1">
    <property type="nucleotide sequence ID" value="NZ_CP027666.1"/>
</dbReference>
<feature type="chain" id="PRO_5015497854" description="Copper chaperone PCu(A)C" evidence="1">
    <location>
        <begin position="26"/>
        <end position="178"/>
    </location>
</feature>
<evidence type="ECO:0000313" key="2">
    <source>
        <dbReference type="EMBL" id="AVO33780.1"/>
    </source>
</evidence>
<dbReference type="Gene3D" id="2.60.40.1890">
    <property type="entry name" value="PCu(A)C copper chaperone"/>
    <property type="match status" value="1"/>
</dbReference>
<evidence type="ECO:0000256" key="1">
    <source>
        <dbReference type="SAM" id="SignalP"/>
    </source>
</evidence>
<protein>
    <recommendedName>
        <fullName evidence="4">Copper chaperone PCu(A)C</fullName>
    </recommendedName>
</protein>
<proteinExistence type="predicted"/>
<dbReference type="InterPro" id="IPR007410">
    <property type="entry name" value="LpqE-like"/>
</dbReference>
<dbReference type="InterPro" id="IPR058248">
    <property type="entry name" value="Lxx211020-like"/>
</dbReference>
<reference evidence="2 3" key="1">
    <citation type="submission" date="2018-03" db="EMBL/GenBank/DDBJ databases">
        <title>Genome sequencing of Ottowia sp.</title>
        <authorList>
            <person name="Kim S.-J."/>
            <person name="Heo J."/>
            <person name="Kwon S.-W."/>
        </authorList>
    </citation>
    <scope>NUCLEOTIDE SEQUENCE [LARGE SCALE GENOMIC DNA]</scope>
    <source>
        <strain evidence="2 3">KADR8-3</strain>
    </source>
</reference>
<organism evidence="2 3">
    <name type="scientific">Ottowia oryzae</name>
    <dbReference type="NCBI Taxonomy" id="2109914"/>
    <lineage>
        <taxon>Bacteria</taxon>
        <taxon>Pseudomonadati</taxon>
        <taxon>Pseudomonadota</taxon>
        <taxon>Betaproteobacteria</taxon>
        <taxon>Burkholderiales</taxon>
        <taxon>Comamonadaceae</taxon>
        <taxon>Ottowia</taxon>
    </lineage>
</organism>